<reference evidence="4" key="1">
    <citation type="submission" date="2011-02" db="EMBL/GenBank/DDBJ databases">
        <title>The complete genome of Planctomyces brasiliensis DSM 5305.</title>
        <authorList>
            <person name="Lucas S."/>
            <person name="Copeland A."/>
            <person name="Lapidus A."/>
            <person name="Bruce D."/>
            <person name="Goodwin L."/>
            <person name="Pitluck S."/>
            <person name="Kyrpides N."/>
            <person name="Mavromatis K."/>
            <person name="Pagani I."/>
            <person name="Ivanova N."/>
            <person name="Ovchinnikova G."/>
            <person name="Lu M."/>
            <person name="Detter J.C."/>
            <person name="Han C."/>
            <person name="Land M."/>
            <person name="Hauser L."/>
            <person name="Markowitz V."/>
            <person name="Cheng J.-F."/>
            <person name="Hugenholtz P."/>
            <person name="Woyke T."/>
            <person name="Wu D."/>
            <person name="Tindall B."/>
            <person name="Pomrenke H.G."/>
            <person name="Brambilla E."/>
            <person name="Klenk H.-P."/>
            <person name="Eisen J.A."/>
        </authorList>
    </citation>
    <scope>NUCLEOTIDE SEQUENCE [LARGE SCALE GENOMIC DNA]</scope>
    <source>
        <strain evidence="4">ATCC 49424 / DSM 5305 / JCM 21570 / NBRC 103401 / IFAM 1448</strain>
    </source>
</reference>
<keyword evidence="4" id="KW-1185">Reference proteome</keyword>
<evidence type="ECO:0008006" key="5">
    <source>
        <dbReference type="Google" id="ProtNLM"/>
    </source>
</evidence>
<organism evidence="3 4">
    <name type="scientific">Rubinisphaera brasiliensis (strain ATCC 49424 / DSM 5305 / JCM 21570 / IAM 15109 / NBRC 103401 / IFAM 1448)</name>
    <name type="common">Planctomyces brasiliensis</name>
    <dbReference type="NCBI Taxonomy" id="756272"/>
    <lineage>
        <taxon>Bacteria</taxon>
        <taxon>Pseudomonadati</taxon>
        <taxon>Planctomycetota</taxon>
        <taxon>Planctomycetia</taxon>
        <taxon>Planctomycetales</taxon>
        <taxon>Planctomycetaceae</taxon>
        <taxon>Rubinisphaera</taxon>
    </lineage>
</organism>
<dbReference type="RefSeq" id="WP_013628048.1">
    <property type="nucleotide sequence ID" value="NC_015174.1"/>
</dbReference>
<dbReference type="eggNOG" id="COG1413">
    <property type="taxonomic scope" value="Bacteria"/>
</dbReference>
<dbReference type="STRING" id="756272.Plabr_1710"/>
<proteinExistence type="predicted"/>
<accession>F0SFB4</accession>
<dbReference type="KEGG" id="pbs:Plabr_1710"/>
<evidence type="ECO:0000256" key="1">
    <source>
        <dbReference type="SAM" id="MobiDB-lite"/>
    </source>
</evidence>
<feature type="signal peptide" evidence="2">
    <location>
        <begin position="1"/>
        <end position="21"/>
    </location>
</feature>
<dbReference type="Proteomes" id="UP000006860">
    <property type="component" value="Chromosome"/>
</dbReference>
<dbReference type="InterPro" id="IPR011989">
    <property type="entry name" value="ARM-like"/>
</dbReference>
<dbReference type="AlphaFoldDB" id="F0SFB4"/>
<protein>
    <recommendedName>
        <fullName evidence="5">PBS lyase HEAT domain protein repeat-containing protein</fullName>
    </recommendedName>
</protein>
<name>F0SFB4_RUBBR</name>
<dbReference type="EMBL" id="CP002546">
    <property type="protein sequence ID" value="ADY59321.1"/>
    <property type="molecule type" value="Genomic_DNA"/>
</dbReference>
<feature type="compositionally biased region" description="Polar residues" evidence="1">
    <location>
        <begin position="361"/>
        <end position="372"/>
    </location>
</feature>
<sequence>MVRETYLALLLSAAAFFSGCAAPMGAGAPPVPGAPAPPPGNAPVNVAVPQHLDIDVYKHCSSIWDVLGIPEIARAFRNLGAGILHLGSRLFPSAATANPDREPGPPLLPVNSPANMNSSSPAIQSAAKIKADEDQSAQKIKAIKYLATIGCGGCYPGVEEAFLAALDDCTESVRYAAVNAIKETAGNACVYCSNKSCCSPKIRQKLMEMSQEGDCFDCAGEPSARVRRVARIALDNCGGKGLMASPDPVSGDIEGPTQTARIQTIPTTTQHSRNTLVSHQAMATEEVTPPVLTETDVQDLANAWLAELDPELPLHEKRDLIRRKMRNYLQTQNEREILLGDLMHELQVQHQLQAVTLASQTTPQAAPNNAAGSQKPKARAVISDPQSTTASHQQAVASPAPPFPGMGAVLEAATDLPISEKVQLATGVTEPKSTVSQAGQKIRWESLIVKYSPSLPAAEARAQMTALRNYLQMDSRSAPPSESIRQHLQTATVPWTPSTAVRQAEKRQALETLPVGEISPILEIEGGLEIVRVLQRAPLTQATDSASAR</sequence>
<feature type="region of interest" description="Disordered" evidence="1">
    <location>
        <begin position="361"/>
        <end position="398"/>
    </location>
</feature>
<evidence type="ECO:0000256" key="2">
    <source>
        <dbReference type="SAM" id="SignalP"/>
    </source>
</evidence>
<dbReference type="PROSITE" id="PS51257">
    <property type="entry name" value="PROKAR_LIPOPROTEIN"/>
    <property type="match status" value="1"/>
</dbReference>
<dbReference type="HOGENOM" id="CLU_495969_0_0_0"/>
<feature type="chain" id="PRO_5003260285" description="PBS lyase HEAT domain protein repeat-containing protein" evidence="2">
    <location>
        <begin position="22"/>
        <end position="549"/>
    </location>
</feature>
<feature type="compositionally biased region" description="Polar residues" evidence="1">
    <location>
        <begin position="384"/>
        <end position="396"/>
    </location>
</feature>
<dbReference type="OrthoDB" id="270355at2"/>
<dbReference type="Gene3D" id="1.25.10.10">
    <property type="entry name" value="Leucine-rich Repeat Variant"/>
    <property type="match status" value="1"/>
</dbReference>
<gene>
    <name evidence="3" type="ordered locus">Plabr_1710</name>
</gene>
<keyword evidence="2" id="KW-0732">Signal</keyword>
<evidence type="ECO:0000313" key="3">
    <source>
        <dbReference type="EMBL" id="ADY59321.1"/>
    </source>
</evidence>
<evidence type="ECO:0000313" key="4">
    <source>
        <dbReference type="Proteomes" id="UP000006860"/>
    </source>
</evidence>